<organism evidence="1 2">
    <name type="scientific">Gulo gulo</name>
    <name type="common">Wolverine</name>
    <name type="synonym">Gluton</name>
    <dbReference type="NCBI Taxonomy" id="48420"/>
    <lineage>
        <taxon>Eukaryota</taxon>
        <taxon>Metazoa</taxon>
        <taxon>Chordata</taxon>
        <taxon>Craniata</taxon>
        <taxon>Vertebrata</taxon>
        <taxon>Euteleostomi</taxon>
        <taxon>Mammalia</taxon>
        <taxon>Eutheria</taxon>
        <taxon>Laurasiatheria</taxon>
        <taxon>Carnivora</taxon>
        <taxon>Caniformia</taxon>
        <taxon>Musteloidea</taxon>
        <taxon>Mustelidae</taxon>
        <taxon>Guloninae</taxon>
        <taxon>Gulo</taxon>
    </lineage>
</organism>
<evidence type="ECO:0000313" key="2">
    <source>
        <dbReference type="Proteomes" id="UP000269945"/>
    </source>
</evidence>
<sequence length="89" mass="9632">MFPAVPPAAREWRGFQRVPKLVMSQPCLEPWLSSPGVPLSLSPPAPGPALVSQAMCRWVSHAPASQATSTLPAHGHIFPLLWLCLCQSH</sequence>
<dbReference type="Proteomes" id="UP000269945">
    <property type="component" value="Unassembled WGS sequence"/>
</dbReference>
<dbReference type="AlphaFoldDB" id="A0A9X9LCC4"/>
<dbReference type="EMBL" id="CYRY02000176">
    <property type="protein sequence ID" value="VCW48782.1"/>
    <property type="molecule type" value="Genomic_DNA"/>
</dbReference>
<keyword evidence="2" id="KW-1185">Reference proteome</keyword>
<reference evidence="1 2" key="1">
    <citation type="submission" date="2018-10" db="EMBL/GenBank/DDBJ databases">
        <authorList>
            <person name="Ekblom R."/>
            <person name="Jareborg N."/>
        </authorList>
    </citation>
    <scope>NUCLEOTIDE SEQUENCE [LARGE SCALE GENOMIC DNA]</scope>
    <source>
        <tissue evidence="1">Muscle</tissue>
    </source>
</reference>
<gene>
    <name evidence="1" type="ORF">BN2614_LOCUS3</name>
</gene>
<comment type="caution">
    <text evidence="1">The sequence shown here is derived from an EMBL/GenBank/DDBJ whole genome shotgun (WGS) entry which is preliminary data.</text>
</comment>
<name>A0A9X9LCC4_GULGU</name>
<evidence type="ECO:0000313" key="1">
    <source>
        <dbReference type="EMBL" id="VCW48782.1"/>
    </source>
</evidence>
<protein>
    <submittedName>
        <fullName evidence="1">Uncharacterized protein</fullName>
    </submittedName>
</protein>
<accession>A0A9X9LCC4</accession>
<proteinExistence type="predicted"/>